<dbReference type="EMBL" id="BRPK01000008">
    <property type="protein sequence ID" value="GLB40180.1"/>
    <property type="molecule type" value="Genomic_DNA"/>
</dbReference>
<dbReference type="Proteomes" id="UP001063166">
    <property type="component" value="Unassembled WGS sequence"/>
</dbReference>
<comment type="caution">
    <text evidence="2">The sequence shown here is derived from an EMBL/GenBank/DDBJ whole genome shotgun (WGS) entry which is preliminary data.</text>
</comment>
<reference evidence="2" key="1">
    <citation type="submission" date="2022-07" db="EMBL/GenBank/DDBJ databases">
        <title>The genome of Lyophyllum shimeji provides insight into the initial evolution of ectomycorrhizal fungal genome.</title>
        <authorList>
            <person name="Kobayashi Y."/>
            <person name="Shibata T."/>
            <person name="Hirakawa H."/>
            <person name="Shigenobu S."/>
            <person name="Nishiyama T."/>
            <person name="Yamada A."/>
            <person name="Hasebe M."/>
            <person name="Kawaguchi M."/>
        </authorList>
    </citation>
    <scope>NUCLEOTIDE SEQUENCE</scope>
    <source>
        <strain evidence="2">AT787</strain>
    </source>
</reference>
<accession>A0A9P3UQH3</accession>
<proteinExistence type="predicted"/>
<evidence type="ECO:0000313" key="3">
    <source>
        <dbReference type="Proteomes" id="UP001063166"/>
    </source>
</evidence>
<protein>
    <submittedName>
        <fullName evidence="2">Uncharacterized protein</fullName>
    </submittedName>
</protein>
<keyword evidence="3" id="KW-1185">Reference proteome</keyword>
<evidence type="ECO:0000256" key="1">
    <source>
        <dbReference type="SAM" id="MobiDB-lite"/>
    </source>
</evidence>
<sequence length="111" mass="12311">MRWSSGMVSESPLDEVRLAVNFPERRKGGYPPVILAFTVTDPIQSPGCGCGSERSSSTKRPRARTTDRPWSWAIRRQTRPSISPGLNSMRYIASQRPLSLLLGEAHGEILS</sequence>
<evidence type="ECO:0000313" key="2">
    <source>
        <dbReference type="EMBL" id="GLB40180.1"/>
    </source>
</evidence>
<name>A0A9P3UQH3_LYOSH</name>
<organism evidence="2 3">
    <name type="scientific">Lyophyllum shimeji</name>
    <name type="common">Hon-shimeji</name>
    <name type="synonym">Tricholoma shimeji</name>
    <dbReference type="NCBI Taxonomy" id="47721"/>
    <lineage>
        <taxon>Eukaryota</taxon>
        <taxon>Fungi</taxon>
        <taxon>Dikarya</taxon>
        <taxon>Basidiomycota</taxon>
        <taxon>Agaricomycotina</taxon>
        <taxon>Agaricomycetes</taxon>
        <taxon>Agaricomycetidae</taxon>
        <taxon>Agaricales</taxon>
        <taxon>Tricholomatineae</taxon>
        <taxon>Lyophyllaceae</taxon>
        <taxon>Lyophyllum</taxon>
    </lineage>
</organism>
<dbReference type="AlphaFoldDB" id="A0A9P3UQH3"/>
<gene>
    <name evidence="2" type="ORF">LshimejAT787_0800510</name>
</gene>
<feature type="region of interest" description="Disordered" evidence="1">
    <location>
        <begin position="45"/>
        <end position="69"/>
    </location>
</feature>